<name>A0AB39BDX9_9MICO</name>
<evidence type="ECO:0000313" key="1">
    <source>
        <dbReference type="EMBL" id="XDI04598.1"/>
    </source>
</evidence>
<gene>
    <name evidence="1" type="ORF">ABFY20_14830</name>
</gene>
<dbReference type="EMBL" id="CP162511">
    <property type="protein sequence ID" value="XDI04598.1"/>
    <property type="molecule type" value="Genomic_DNA"/>
</dbReference>
<dbReference type="GO" id="GO:0003677">
    <property type="term" value="F:DNA binding"/>
    <property type="evidence" value="ECO:0007669"/>
    <property type="project" value="UniProtKB-KW"/>
</dbReference>
<reference evidence="1" key="1">
    <citation type="submission" date="2024-05" db="EMBL/GenBank/DDBJ databases">
        <title>Herbiconiux sp. A18JL235.</title>
        <authorList>
            <person name="Zhang G."/>
        </authorList>
    </citation>
    <scope>NUCLEOTIDE SEQUENCE</scope>
    <source>
        <strain evidence="1">A18JL235</strain>
    </source>
</reference>
<keyword evidence="1" id="KW-0238">DNA-binding</keyword>
<dbReference type="AlphaFoldDB" id="A0AB39BDX9"/>
<dbReference type="RefSeq" id="WP_368497002.1">
    <property type="nucleotide sequence ID" value="NZ_CP162511.1"/>
</dbReference>
<protein>
    <submittedName>
        <fullName evidence="1">DNA-binding protein</fullName>
    </submittedName>
</protein>
<proteinExistence type="predicted"/>
<organism evidence="1">
    <name type="scientific">Herbiconiux sp. A18JL235</name>
    <dbReference type="NCBI Taxonomy" id="3152363"/>
    <lineage>
        <taxon>Bacteria</taxon>
        <taxon>Bacillati</taxon>
        <taxon>Actinomycetota</taxon>
        <taxon>Actinomycetes</taxon>
        <taxon>Micrococcales</taxon>
        <taxon>Microbacteriaceae</taxon>
        <taxon>Herbiconiux</taxon>
    </lineage>
</organism>
<sequence length="133" mass="14024">MPKYRTVRLDTPGARARLNEARLYLAAAELLDLGASAENKVAGSNAILAGVAAADAICGLVLGERSSGDDHAQAVTLLRRATHPSTKAANSLRRLLTRKTPVQYGTDAISASDASDLIAWARDIVGEAEARDR</sequence>
<accession>A0AB39BDX9</accession>
<dbReference type="Gene3D" id="1.20.120.330">
    <property type="entry name" value="Nucleotidyltransferases domain 2"/>
    <property type="match status" value="1"/>
</dbReference>